<dbReference type="InterPro" id="IPR013249">
    <property type="entry name" value="RNA_pol_sigma70_r4_t2"/>
</dbReference>
<dbReference type="InterPro" id="IPR039425">
    <property type="entry name" value="RNA_pol_sigma-70-like"/>
</dbReference>
<keyword evidence="3" id="KW-0731">Sigma factor</keyword>
<keyword evidence="8" id="KW-1185">Reference proteome</keyword>
<dbReference type="Pfam" id="PF04542">
    <property type="entry name" value="Sigma70_r2"/>
    <property type="match status" value="1"/>
</dbReference>
<evidence type="ECO:0000256" key="1">
    <source>
        <dbReference type="ARBA" id="ARBA00010641"/>
    </source>
</evidence>
<organism evidence="7 8">
    <name type="scientific">Paraflavisolibacter caeni</name>
    <dbReference type="NCBI Taxonomy" id="2982496"/>
    <lineage>
        <taxon>Bacteria</taxon>
        <taxon>Pseudomonadati</taxon>
        <taxon>Bacteroidota</taxon>
        <taxon>Chitinophagia</taxon>
        <taxon>Chitinophagales</taxon>
        <taxon>Chitinophagaceae</taxon>
        <taxon>Paraflavisolibacter</taxon>
    </lineage>
</organism>
<proteinExistence type="inferred from homology"/>
<evidence type="ECO:0000259" key="6">
    <source>
        <dbReference type="Pfam" id="PF08281"/>
    </source>
</evidence>
<gene>
    <name evidence="7" type="ORF">OCK74_26180</name>
</gene>
<keyword evidence="2" id="KW-0805">Transcription regulation</keyword>
<dbReference type="GO" id="GO:0006352">
    <property type="term" value="P:DNA-templated transcription initiation"/>
    <property type="evidence" value="ECO:0007669"/>
    <property type="project" value="InterPro"/>
</dbReference>
<protein>
    <submittedName>
        <fullName evidence="7">RNA polymerase sigma factor</fullName>
    </submittedName>
</protein>
<keyword evidence="4" id="KW-0804">Transcription</keyword>
<dbReference type="Pfam" id="PF08281">
    <property type="entry name" value="Sigma70_r4_2"/>
    <property type="match status" value="1"/>
</dbReference>
<feature type="domain" description="RNA polymerase sigma-70 region 2" evidence="5">
    <location>
        <begin position="24"/>
        <end position="90"/>
    </location>
</feature>
<dbReference type="SUPFAM" id="SSF88659">
    <property type="entry name" value="Sigma3 and sigma4 domains of RNA polymerase sigma factors"/>
    <property type="match status" value="1"/>
</dbReference>
<dbReference type="InterPro" id="IPR013325">
    <property type="entry name" value="RNA_pol_sigma_r2"/>
</dbReference>
<comment type="caution">
    <text evidence="7">The sequence shown here is derived from an EMBL/GenBank/DDBJ whole genome shotgun (WGS) entry which is preliminary data.</text>
</comment>
<dbReference type="Gene3D" id="1.10.1740.10">
    <property type="match status" value="1"/>
</dbReference>
<dbReference type="PANTHER" id="PTHR43133:SF46">
    <property type="entry name" value="RNA POLYMERASE SIGMA-70 FACTOR ECF SUBFAMILY"/>
    <property type="match status" value="1"/>
</dbReference>
<reference evidence="7" key="1">
    <citation type="submission" date="2022-09" db="EMBL/GenBank/DDBJ databases">
        <authorList>
            <person name="Yuan C."/>
            <person name="Ke Z."/>
        </authorList>
    </citation>
    <scope>NUCLEOTIDE SEQUENCE</scope>
    <source>
        <strain evidence="7">LB-8</strain>
    </source>
</reference>
<comment type="similarity">
    <text evidence="1">Belongs to the sigma-70 factor family. ECF subfamily.</text>
</comment>
<dbReference type="InterPro" id="IPR014284">
    <property type="entry name" value="RNA_pol_sigma-70_dom"/>
</dbReference>
<dbReference type="InterPro" id="IPR036388">
    <property type="entry name" value="WH-like_DNA-bd_sf"/>
</dbReference>
<evidence type="ECO:0000313" key="8">
    <source>
        <dbReference type="Proteomes" id="UP001155483"/>
    </source>
</evidence>
<dbReference type="Gene3D" id="1.10.10.10">
    <property type="entry name" value="Winged helix-like DNA-binding domain superfamily/Winged helix DNA-binding domain"/>
    <property type="match status" value="1"/>
</dbReference>
<sequence length="206" mass="23950">MNDLDEQLKITDVAKGCAEASKQLYQLHRNKVYYVSLKLLKSEAMAEDVLQEIFLKLWLNKETLPGINNFSAYLNTLLHNQIYNMLRKQANAEKYLKEATLQPAFSNHTQDVVQWQETKKTLQEAIARLSPQQKKAFELSRLEGLTHNEIASQMKISKETVKKYIMDASASVKNYLYTKCDMHVELCLFLLVLFSKKNILIQYHQC</sequence>
<evidence type="ECO:0000256" key="4">
    <source>
        <dbReference type="ARBA" id="ARBA00023163"/>
    </source>
</evidence>
<dbReference type="GO" id="GO:0003677">
    <property type="term" value="F:DNA binding"/>
    <property type="evidence" value="ECO:0007669"/>
    <property type="project" value="InterPro"/>
</dbReference>
<dbReference type="InterPro" id="IPR007627">
    <property type="entry name" value="RNA_pol_sigma70_r2"/>
</dbReference>
<evidence type="ECO:0000313" key="7">
    <source>
        <dbReference type="EMBL" id="MCU7552635.1"/>
    </source>
</evidence>
<dbReference type="GO" id="GO:0016987">
    <property type="term" value="F:sigma factor activity"/>
    <property type="evidence" value="ECO:0007669"/>
    <property type="project" value="UniProtKB-KW"/>
</dbReference>
<dbReference type="EMBL" id="JAOTIF010000039">
    <property type="protein sequence ID" value="MCU7552635.1"/>
    <property type="molecule type" value="Genomic_DNA"/>
</dbReference>
<dbReference type="PANTHER" id="PTHR43133">
    <property type="entry name" value="RNA POLYMERASE ECF-TYPE SIGMA FACTO"/>
    <property type="match status" value="1"/>
</dbReference>
<dbReference type="InterPro" id="IPR013324">
    <property type="entry name" value="RNA_pol_sigma_r3/r4-like"/>
</dbReference>
<accession>A0A9X3B9X8</accession>
<dbReference type="SUPFAM" id="SSF88946">
    <property type="entry name" value="Sigma2 domain of RNA polymerase sigma factors"/>
    <property type="match status" value="1"/>
</dbReference>
<dbReference type="Proteomes" id="UP001155483">
    <property type="component" value="Unassembled WGS sequence"/>
</dbReference>
<dbReference type="RefSeq" id="WP_279300071.1">
    <property type="nucleotide sequence ID" value="NZ_JAOTIF010000039.1"/>
</dbReference>
<dbReference type="AlphaFoldDB" id="A0A9X3B9X8"/>
<evidence type="ECO:0000256" key="2">
    <source>
        <dbReference type="ARBA" id="ARBA00023015"/>
    </source>
</evidence>
<evidence type="ECO:0000256" key="3">
    <source>
        <dbReference type="ARBA" id="ARBA00023082"/>
    </source>
</evidence>
<dbReference type="NCBIfam" id="TIGR02937">
    <property type="entry name" value="sigma70-ECF"/>
    <property type="match status" value="1"/>
</dbReference>
<feature type="domain" description="RNA polymerase sigma factor 70 region 4 type 2" evidence="6">
    <location>
        <begin position="121"/>
        <end position="168"/>
    </location>
</feature>
<name>A0A9X3B9X8_9BACT</name>
<reference evidence="7" key="2">
    <citation type="submission" date="2023-04" db="EMBL/GenBank/DDBJ databases">
        <title>Paracnuella aquatica gen. nov., sp. nov., a member of the family Chitinophagaceae isolated from a hot spring.</title>
        <authorList>
            <person name="Wang C."/>
        </authorList>
    </citation>
    <scope>NUCLEOTIDE SEQUENCE</scope>
    <source>
        <strain evidence="7">LB-8</strain>
    </source>
</reference>
<dbReference type="CDD" id="cd06171">
    <property type="entry name" value="Sigma70_r4"/>
    <property type="match status" value="1"/>
</dbReference>
<evidence type="ECO:0000259" key="5">
    <source>
        <dbReference type="Pfam" id="PF04542"/>
    </source>
</evidence>